<name>A0ABS5QFM3_9PROT</name>
<dbReference type="RefSeq" id="WP_213671001.1">
    <property type="nucleotide sequence ID" value="NZ_JAHCDA010000003.1"/>
</dbReference>
<evidence type="ECO:0000313" key="2">
    <source>
        <dbReference type="Proteomes" id="UP000766336"/>
    </source>
</evidence>
<comment type="caution">
    <text evidence="1">The sequence shown here is derived from an EMBL/GenBank/DDBJ whole genome shotgun (WGS) entry which is preliminary data.</text>
</comment>
<dbReference type="EMBL" id="JAHCDA010000003">
    <property type="protein sequence ID" value="MBS7812293.1"/>
    <property type="molecule type" value="Genomic_DNA"/>
</dbReference>
<evidence type="ECO:0000313" key="1">
    <source>
        <dbReference type="EMBL" id="MBS7812293.1"/>
    </source>
</evidence>
<reference evidence="1 2" key="1">
    <citation type="submission" date="2021-05" db="EMBL/GenBank/DDBJ databases">
        <title>Roseococcus sp. XZZS9, whole genome shotgun sequencing project.</title>
        <authorList>
            <person name="Zhao G."/>
            <person name="Shen L."/>
        </authorList>
    </citation>
    <scope>NUCLEOTIDE SEQUENCE [LARGE SCALE GENOMIC DNA]</scope>
    <source>
        <strain evidence="1 2">XZZS9</strain>
    </source>
</reference>
<gene>
    <name evidence="1" type="ORF">KHU32_15190</name>
</gene>
<sequence>MELERINPHKAASIMGCTVRTLTYYAVLGKIPGAMKLSGRWTFREQALRDHIAEQEALTQMRAAASISATKQPSAAGLPKCPPPMKSSLKAYTADPTVKVCTDGSGSTVLFGQSAYALWKSNKQKKSATPGQTV</sequence>
<dbReference type="Proteomes" id="UP000766336">
    <property type="component" value="Unassembled WGS sequence"/>
</dbReference>
<proteinExistence type="predicted"/>
<keyword evidence="2" id="KW-1185">Reference proteome</keyword>
<dbReference type="InterPro" id="IPR009061">
    <property type="entry name" value="DNA-bd_dom_put_sf"/>
</dbReference>
<organism evidence="1 2">
    <name type="scientific">Roseococcus pinisoli</name>
    <dbReference type="NCBI Taxonomy" id="2835040"/>
    <lineage>
        <taxon>Bacteria</taxon>
        <taxon>Pseudomonadati</taxon>
        <taxon>Pseudomonadota</taxon>
        <taxon>Alphaproteobacteria</taxon>
        <taxon>Acetobacterales</taxon>
        <taxon>Roseomonadaceae</taxon>
        <taxon>Roseococcus</taxon>
    </lineage>
</organism>
<accession>A0ABS5QFM3</accession>
<protein>
    <submittedName>
        <fullName evidence="1">Helix-turn-helix domain-containing protein</fullName>
    </submittedName>
</protein>
<dbReference type="SUPFAM" id="SSF46955">
    <property type="entry name" value="Putative DNA-binding domain"/>
    <property type="match status" value="1"/>
</dbReference>